<feature type="transmembrane region" description="Helical" evidence="5">
    <location>
        <begin position="255"/>
        <end position="274"/>
    </location>
</feature>
<comment type="subcellular location">
    <subcellularLocation>
        <location evidence="1">Membrane</location>
        <topology evidence="1">Multi-pass membrane protein</topology>
    </subcellularLocation>
</comment>
<evidence type="ECO:0000256" key="5">
    <source>
        <dbReference type="SAM" id="Phobius"/>
    </source>
</evidence>
<dbReference type="PANTHER" id="PTHR37422:SF17">
    <property type="entry name" value="O-ANTIGEN LIGASE"/>
    <property type="match status" value="1"/>
</dbReference>
<dbReference type="InterPro" id="IPR007016">
    <property type="entry name" value="O-antigen_ligase-rel_domated"/>
</dbReference>
<dbReference type="Proteomes" id="UP000503251">
    <property type="component" value="Chromosome"/>
</dbReference>
<feature type="transmembrane region" description="Helical" evidence="5">
    <location>
        <begin position="67"/>
        <end position="85"/>
    </location>
</feature>
<dbReference type="PANTHER" id="PTHR37422">
    <property type="entry name" value="TEICHURONIC ACID BIOSYNTHESIS PROTEIN TUAE"/>
    <property type="match status" value="1"/>
</dbReference>
<gene>
    <name evidence="8" type="ORF">DQK91_16160</name>
    <name evidence="7" type="ORF">E8L03_01665</name>
</gene>
<sequence length="439" mass="49044">MNTPRTGTPSSMHIRDHLDLFSIVALGVIFYLATPYWFSWTRDYYNVAFHLDGAQFDYMKAVLEGSIYRRVGLLCLALYGVDCLIRGHYRLRMRDWLGHLCILFMVWATASLLWSESSGLVLRKIIILWCLAIGAFGVATRMNLTRLLTTMLILSAGTMLLSLAAELYYGNFDPFTSSYRFAGVMHPVIQGWNCGLLLLTAFALLSCGYRPRRWLILLALCGLAGILLTKSRWPLATGLIGVFTISHFTWSLRSRAAVVLWLAAAGCVVLLFYFNDPSVPFRKALSMGRGDEALLGAGTLSGRTHLWSLVINLWQDKPFLGYGYNAFQIPSILNYLNARMSWLPTNCHSAYLQMLLGLGAVGLIVFLGIFLLAVRKALYLARRHPLESFSFGLLVSLVANMLIEAPVITDPSLMTFTAYVIIIRLAFLSDSTDEIRSGA</sequence>
<accession>A0A6P1ZE96</accession>
<dbReference type="GO" id="GO:0016020">
    <property type="term" value="C:membrane"/>
    <property type="evidence" value="ECO:0007669"/>
    <property type="project" value="UniProtKB-SubCell"/>
</dbReference>
<name>A0A6P1ZE96_9BACT</name>
<feature type="transmembrane region" description="Helical" evidence="5">
    <location>
        <begin position="97"/>
        <end position="115"/>
    </location>
</feature>
<dbReference type="RefSeq" id="WP_144306429.1">
    <property type="nucleotide sequence ID" value="NZ_CP039543.1"/>
</dbReference>
<evidence type="ECO:0000256" key="1">
    <source>
        <dbReference type="ARBA" id="ARBA00004141"/>
    </source>
</evidence>
<evidence type="ECO:0000313" key="8">
    <source>
        <dbReference type="EMBL" id="TVM32067.1"/>
    </source>
</evidence>
<feature type="transmembrane region" description="Helical" evidence="5">
    <location>
        <begin position="147"/>
        <end position="169"/>
    </location>
</feature>
<protein>
    <submittedName>
        <fullName evidence="7">O-antigen ligase family protein</fullName>
    </submittedName>
</protein>
<feature type="transmembrane region" description="Helical" evidence="5">
    <location>
        <begin position="121"/>
        <end position="140"/>
    </location>
</feature>
<evidence type="ECO:0000313" key="9">
    <source>
        <dbReference type="Proteomes" id="UP000434052"/>
    </source>
</evidence>
<feature type="domain" description="O-antigen ligase-related" evidence="6">
    <location>
        <begin position="218"/>
        <end position="367"/>
    </location>
</feature>
<dbReference type="Proteomes" id="UP000434052">
    <property type="component" value="Unassembled WGS sequence"/>
</dbReference>
<feature type="transmembrane region" description="Helical" evidence="5">
    <location>
        <begin position="189"/>
        <end position="207"/>
    </location>
</feature>
<evidence type="ECO:0000256" key="4">
    <source>
        <dbReference type="ARBA" id="ARBA00023136"/>
    </source>
</evidence>
<reference evidence="8 9" key="1">
    <citation type="submission" date="2018-06" db="EMBL/GenBank/DDBJ databases">
        <title>Complete genome of Desulfovibrio marinus P48SEP.</title>
        <authorList>
            <person name="Crispim J.S."/>
            <person name="Vidigal P.M.P."/>
            <person name="Silva L.C.F."/>
            <person name="Araujo L.C."/>
            <person name="Laguardia C.N."/>
            <person name="Dias R.S."/>
            <person name="Sousa M.P."/>
            <person name="Paula S.O."/>
            <person name="Silva C."/>
        </authorList>
    </citation>
    <scope>NUCLEOTIDE SEQUENCE [LARGE SCALE GENOMIC DNA]</scope>
    <source>
        <strain evidence="8 9">P48SEP</strain>
    </source>
</reference>
<dbReference type="GO" id="GO:0016874">
    <property type="term" value="F:ligase activity"/>
    <property type="evidence" value="ECO:0007669"/>
    <property type="project" value="UniProtKB-KW"/>
</dbReference>
<keyword evidence="2 5" id="KW-0812">Transmembrane</keyword>
<evidence type="ECO:0000313" key="7">
    <source>
        <dbReference type="EMBL" id="QJT07710.1"/>
    </source>
</evidence>
<feature type="transmembrane region" description="Helical" evidence="5">
    <location>
        <begin position="350"/>
        <end position="374"/>
    </location>
</feature>
<dbReference type="OrthoDB" id="4391260at2"/>
<evidence type="ECO:0000256" key="2">
    <source>
        <dbReference type="ARBA" id="ARBA00022692"/>
    </source>
</evidence>
<feature type="transmembrane region" description="Helical" evidence="5">
    <location>
        <begin position="20"/>
        <end position="38"/>
    </location>
</feature>
<keyword evidence="7" id="KW-0436">Ligase</keyword>
<evidence type="ECO:0000256" key="3">
    <source>
        <dbReference type="ARBA" id="ARBA00022989"/>
    </source>
</evidence>
<organism evidence="8 9">
    <name type="scientific">Oceanidesulfovibrio marinus</name>
    <dbReference type="NCBI Taxonomy" id="370038"/>
    <lineage>
        <taxon>Bacteria</taxon>
        <taxon>Pseudomonadati</taxon>
        <taxon>Thermodesulfobacteriota</taxon>
        <taxon>Desulfovibrionia</taxon>
        <taxon>Desulfovibrionales</taxon>
        <taxon>Desulfovibrionaceae</taxon>
        <taxon>Oceanidesulfovibrio</taxon>
    </lineage>
</organism>
<keyword evidence="3 5" id="KW-1133">Transmembrane helix</keyword>
<dbReference type="Pfam" id="PF04932">
    <property type="entry name" value="Wzy_C"/>
    <property type="match status" value="1"/>
</dbReference>
<evidence type="ECO:0000259" key="6">
    <source>
        <dbReference type="Pfam" id="PF04932"/>
    </source>
</evidence>
<keyword evidence="10" id="KW-1185">Reference proteome</keyword>
<evidence type="ECO:0000313" key="10">
    <source>
        <dbReference type="Proteomes" id="UP000503251"/>
    </source>
</evidence>
<keyword evidence="4 5" id="KW-0472">Membrane</keyword>
<reference evidence="7 10" key="2">
    <citation type="submission" date="2019-04" db="EMBL/GenBank/DDBJ databases">
        <title>Isolation and culture of sulfate reducing bacteria from the cold seep of the South China Sea.</title>
        <authorList>
            <person name="Sun C."/>
            <person name="Liu R."/>
        </authorList>
    </citation>
    <scope>NUCLEOTIDE SEQUENCE [LARGE SCALE GENOMIC DNA]</scope>
    <source>
        <strain evidence="7 10">CS1</strain>
    </source>
</reference>
<dbReference type="AlphaFoldDB" id="A0A6P1ZE96"/>
<proteinExistence type="predicted"/>
<dbReference type="EMBL" id="CP039543">
    <property type="protein sequence ID" value="QJT07710.1"/>
    <property type="molecule type" value="Genomic_DNA"/>
</dbReference>
<dbReference type="EMBL" id="QMIF01000012">
    <property type="protein sequence ID" value="TVM32067.1"/>
    <property type="molecule type" value="Genomic_DNA"/>
</dbReference>
<feature type="transmembrane region" description="Helical" evidence="5">
    <location>
        <begin position="214"/>
        <end position="235"/>
    </location>
</feature>
<dbReference type="InterPro" id="IPR051533">
    <property type="entry name" value="WaaL-like"/>
</dbReference>
<feature type="transmembrane region" description="Helical" evidence="5">
    <location>
        <begin position="386"/>
        <end position="403"/>
    </location>
</feature>